<accession>A0AAE1HWR2</accession>
<sequence length="675" mass="76540">MIVILNDGDRNTLLTVKKGAVEKDVRAAFFKIAAVDPVWKTWIKTHQPTFQIHRERFNISTTLAPNEKLQEGQVIRLFFSPLAPVDSNHASQQETSERPEPATASTSRINSAALAGKPDLQRDWLRSMGVLASEVPSKTTPASSSICGESSSLTADDNMSLGREKSEDDMMVTQDIDINSNSDDDDEYSRASLANKRENNERLMQLVQPKVPKVRKHNPKKKKGRGKENEPLQALQPVQLRRSKRIAVMASGPPEKEDSEFDLNPDDALSPDEDMIPQKTIQPQGPPSLQKQNSGKLKKKQQKVRHRIGGAITKYTPLTPFTDEVREAVKKGILHQEQADVEIMNRFMTKHVRKITGGTMLTKNDYKQLRIQLKFRLEEMGVDQAENFMKKIVYSLSVHLRNERRKETRKERQKAERAARQSMANQQAISTQSKDSNSSSNVDLDDDDDDDLLRKPVINETSIKYALSSSSKRYTIIQSMTVSDAMITYPYLTKPELVISDYLQRFSKSTGAAEKNFETTVPAIRIILDLEFTIENELDKLRVILHMDEHFTNREDIWPLIQFCDEANRRATPLDQIPVGQSAALVILHTDKDLSSATVVFDGQALLTLTEPTAFQSIALLMAMYFIYHLEYPESYSKQLRILELILHGEELRNENVAVQKFMEKVDCAKQVLCA</sequence>
<dbReference type="AlphaFoldDB" id="A0AAE1HWR2"/>
<protein>
    <submittedName>
        <fullName evidence="2">Serine/threonine-protein kinase SULU</fullName>
    </submittedName>
</protein>
<reference evidence="2" key="1">
    <citation type="submission" date="2021-07" db="EMBL/GenBank/DDBJ databases">
        <authorList>
            <person name="Catto M.A."/>
            <person name="Jacobson A."/>
            <person name="Kennedy G."/>
            <person name="Labadie P."/>
            <person name="Hunt B.G."/>
            <person name="Srinivasan R."/>
        </authorList>
    </citation>
    <scope>NUCLEOTIDE SEQUENCE</scope>
    <source>
        <strain evidence="2">PL_HMW_Pooled</strain>
        <tissue evidence="2">Head</tissue>
    </source>
</reference>
<feature type="region of interest" description="Disordered" evidence="1">
    <location>
        <begin position="134"/>
        <end position="170"/>
    </location>
</feature>
<evidence type="ECO:0000313" key="3">
    <source>
        <dbReference type="Proteomes" id="UP001219518"/>
    </source>
</evidence>
<feature type="compositionally biased region" description="Basic and acidic residues" evidence="1">
    <location>
        <begin position="402"/>
        <end position="419"/>
    </location>
</feature>
<comment type="caution">
    <text evidence="2">The sequence shown here is derived from an EMBL/GenBank/DDBJ whole genome shotgun (WGS) entry which is preliminary data.</text>
</comment>
<feature type="compositionally biased region" description="Polar residues" evidence="1">
    <location>
        <begin position="279"/>
        <end position="295"/>
    </location>
</feature>
<feature type="compositionally biased region" description="Low complexity" evidence="1">
    <location>
        <begin position="430"/>
        <end position="440"/>
    </location>
</feature>
<dbReference type="EMBL" id="JAHWGI010001356">
    <property type="protein sequence ID" value="KAK3928887.1"/>
    <property type="molecule type" value="Genomic_DNA"/>
</dbReference>
<feature type="compositionally biased region" description="Polar residues" evidence="1">
    <location>
        <begin position="136"/>
        <end position="157"/>
    </location>
</feature>
<gene>
    <name evidence="2" type="ORF">KUF71_017111</name>
</gene>
<feature type="compositionally biased region" description="Basic residues" evidence="1">
    <location>
        <begin position="212"/>
        <end position="225"/>
    </location>
</feature>
<dbReference type="Proteomes" id="UP001219518">
    <property type="component" value="Unassembled WGS sequence"/>
</dbReference>
<reference evidence="2" key="2">
    <citation type="journal article" date="2023" name="BMC Genomics">
        <title>Pest status, molecular evolution, and epigenetic factors derived from the genome assembly of Frankliniella fusca, a thysanopteran phytovirus vector.</title>
        <authorList>
            <person name="Catto M.A."/>
            <person name="Labadie P.E."/>
            <person name="Jacobson A.L."/>
            <person name="Kennedy G.G."/>
            <person name="Srinivasan R."/>
            <person name="Hunt B.G."/>
        </authorList>
    </citation>
    <scope>NUCLEOTIDE SEQUENCE</scope>
    <source>
        <strain evidence="2">PL_HMW_Pooled</strain>
    </source>
</reference>
<name>A0AAE1HWR2_9NEOP</name>
<feature type="region of interest" description="Disordered" evidence="1">
    <location>
        <begin position="402"/>
        <end position="448"/>
    </location>
</feature>
<feature type="compositionally biased region" description="Basic residues" evidence="1">
    <location>
        <begin position="296"/>
        <end position="305"/>
    </location>
</feature>
<evidence type="ECO:0000256" key="1">
    <source>
        <dbReference type="SAM" id="MobiDB-lite"/>
    </source>
</evidence>
<keyword evidence="2" id="KW-0418">Kinase</keyword>
<feature type="region of interest" description="Disordered" evidence="1">
    <location>
        <begin position="195"/>
        <end position="305"/>
    </location>
</feature>
<keyword evidence="2" id="KW-0808">Transferase</keyword>
<feature type="non-terminal residue" evidence="2">
    <location>
        <position position="1"/>
    </location>
</feature>
<organism evidence="2 3">
    <name type="scientific">Frankliniella fusca</name>
    <dbReference type="NCBI Taxonomy" id="407009"/>
    <lineage>
        <taxon>Eukaryota</taxon>
        <taxon>Metazoa</taxon>
        <taxon>Ecdysozoa</taxon>
        <taxon>Arthropoda</taxon>
        <taxon>Hexapoda</taxon>
        <taxon>Insecta</taxon>
        <taxon>Pterygota</taxon>
        <taxon>Neoptera</taxon>
        <taxon>Paraneoptera</taxon>
        <taxon>Thysanoptera</taxon>
        <taxon>Terebrantia</taxon>
        <taxon>Thripoidea</taxon>
        <taxon>Thripidae</taxon>
        <taxon>Frankliniella</taxon>
    </lineage>
</organism>
<dbReference type="GO" id="GO:0016301">
    <property type="term" value="F:kinase activity"/>
    <property type="evidence" value="ECO:0007669"/>
    <property type="project" value="UniProtKB-KW"/>
</dbReference>
<proteinExistence type="predicted"/>
<evidence type="ECO:0000313" key="2">
    <source>
        <dbReference type="EMBL" id="KAK3928887.1"/>
    </source>
</evidence>
<feature type="compositionally biased region" description="Acidic residues" evidence="1">
    <location>
        <begin position="257"/>
        <end position="275"/>
    </location>
</feature>
<feature type="region of interest" description="Disordered" evidence="1">
    <location>
        <begin position="86"/>
        <end position="113"/>
    </location>
</feature>
<keyword evidence="3" id="KW-1185">Reference proteome</keyword>